<dbReference type="Pfam" id="PF03140">
    <property type="entry name" value="DUF247"/>
    <property type="match status" value="1"/>
</dbReference>
<dbReference type="PANTHER" id="PTHR31170">
    <property type="entry name" value="BNAC04G53230D PROTEIN"/>
    <property type="match status" value="1"/>
</dbReference>
<sequence length="466" mass="53887">MRRNQEHPQEVRLLIPEMEQLDFVSREIARMESTLRKARNQGNGLSPRARPLIQRVSSVLRRGTKAELHKYFEPRLVSIGPLHHGNPRFKRSEQAKFKLAAHFAEENGIPAKSLFDNIKAEISELRKCYNPDDIKEYDDDRLAWMFFVDGSAILFTVHKIVERKFEELKTKVDRLVFAQVDVFLLENQLPYRVLQILIESSKEPEIWKNSITKFIAQSLLTNIESVRQSQPEDVPNGAPDRDNYAHLLERLREEHLTGPTEKNSNSIIGGMFLYCGDSRKHRKTYRSIKELRESGIRVKPSNTNNLKNISFHCNFLGSLRMPVLLVDDSSAFKFMNLVALETCLDYENDFSITSYLCFLDSLIDTAEDVKELRVKGMLHNYMGSDQEVADLFNNMSRDLVPDQGIYCEVAENIHKYCNNPWTTTVAQTYYTHFSSPWTVFAFLGAIFYVVLTVVPVYLSFRDGSKH</sequence>
<dbReference type="PANTHER" id="PTHR31170:SF25">
    <property type="entry name" value="BNAA09G04570D PROTEIN"/>
    <property type="match status" value="1"/>
</dbReference>
<dbReference type="EMBL" id="JBBPBN010000056">
    <property type="protein sequence ID" value="KAK8989727.1"/>
    <property type="molecule type" value="Genomic_DNA"/>
</dbReference>
<gene>
    <name evidence="2" type="ORF">V6N11_064144</name>
</gene>
<keyword evidence="1" id="KW-1133">Transmembrane helix</keyword>
<name>A0ABR2PMS7_9ROSI</name>
<feature type="transmembrane region" description="Helical" evidence="1">
    <location>
        <begin position="437"/>
        <end position="460"/>
    </location>
</feature>
<keyword evidence="1" id="KW-0812">Transmembrane</keyword>
<keyword evidence="3" id="KW-1185">Reference proteome</keyword>
<dbReference type="Proteomes" id="UP001396334">
    <property type="component" value="Unassembled WGS sequence"/>
</dbReference>
<dbReference type="InterPro" id="IPR004158">
    <property type="entry name" value="DUF247_pln"/>
</dbReference>
<evidence type="ECO:0000256" key="1">
    <source>
        <dbReference type="SAM" id="Phobius"/>
    </source>
</evidence>
<evidence type="ECO:0000313" key="2">
    <source>
        <dbReference type="EMBL" id="KAK8989727.1"/>
    </source>
</evidence>
<evidence type="ECO:0000313" key="3">
    <source>
        <dbReference type="Proteomes" id="UP001396334"/>
    </source>
</evidence>
<protein>
    <submittedName>
        <fullName evidence="2">Uncharacterized protein</fullName>
    </submittedName>
</protein>
<reference evidence="2 3" key="1">
    <citation type="journal article" date="2024" name="G3 (Bethesda)">
        <title>Genome assembly of Hibiscus sabdariffa L. provides insights into metabolisms of medicinal natural products.</title>
        <authorList>
            <person name="Kim T."/>
        </authorList>
    </citation>
    <scope>NUCLEOTIDE SEQUENCE [LARGE SCALE GENOMIC DNA]</scope>
    <source>
        <strain evidence="2">TK-2024</strain>
        <tissue evidence="2">Old leaves</tissue>
    </source>
</reference>
<keyword evidence="1" id="KW-0472">Membrane</keyword>
<organism evidence="2 3">
    <name type="scientific">Hibiscus sabdariffa</name>
    <name type="common">roselle</name>
    <dbReference type="NCBI Taxonomy" id="183260"/>
    <lineage>
        <taxon>Eukaryota</taxon>
        <taxon>Viridiplantae</taxon>
        <taxon>Streptophyta</taxon>
        <taxon>Embryophyta</taxon>
        <taxon>Tracheophyta</taxon>
        <taxon>Spermatophyta</taxon>
        <taxon>Magnoliopsida</taxon>
        <taxon>eudicotyledons</taxon>
        <taxon>Gunneridae</taxon>
        <taxon>Pentapetalae</taxon>
        <taxon>rosids</taxon>
        <taxon>malvids</taxon>
        <taxon>Malvales</taxon>
        <taxon>Malvaceae</taxon>
        <taxon>Malvoideae</taxon>
        <taxon>Hibiscus</taxon>
    </lineage>
</organism>
<proteinExistence type="predicted"/>
<comment type="caution">
    <text evidence="2">The sequence shown here is derived from an EMBL/GenBank/DDBJ whole genome shotgun (WGS) entry which is preliminary data.</text>
</comment>
<accession>A0ABR2PMS7</accession>